<gene>
    <name evidence="2" type="ORF">METZ01_LOCUS500226</name>
</gene>
<dbReference type="PANTHER" id="PTHR33221">
    <property type="entry name" value="WINGED HELIX-TURN-HELIX TRANSCRIPTIONAL REGULATOR, RRF2 FAMILY"/>
    <property type="match status" value="1"/>
</dbReference>
<evidence type="ECO:0008006" key="3">
    <source>
        <dbReference type="Google" id="ProtNLM"/>
    </source>
</evidence>
<evidence type="ECO:0000313" key="2">
    <source>
        <dbReference type="EMBL" id="SVE47372.1"/>
    </source>
</evidence>
<dbReference type="GO" id="GO:0003677">
    <property type="term" value="F:DNA binding"/>
    <property type="evidence" value="ECO:0007669"/>
    <property type="project" value="UniProtKB-KW"/>
</dbReference>
<dbReference type="GO" id="GO:0003700">
    <property type="term" value="F:DNA-binding transcription factor activity"/>
    <property type="evidence" value="ECO:0007669"/>
    <property type="project" value="TreeGrafter"/>
</dbReference>
<accession>A0A383DS77</accession>
<dbReference type="InterPro" id="IPR000944">
    <property type="entry name" value="Tscrpt_reg_Rrf2"/>
</dbReference>
<dbReference type="EMBL" id="UINC01219754">
    <property type="protein sequence ID" value="SVE47372.1"/>
    <property type="molecule type" value="Genomic_DNA"/>
</dbReference>
<feature type="non-terminal residue" evidence="2">
    <location>
        <position position="95"/>
    </location>
</feature>
<dbReference type="PROSITE" id="PS51197">
    <property type="entry name" value="HTH_RRF2_2"/>
    <property type="match status" value="1"/>
</dbReference>
<evidence type="ECO:0000256" key="1">
    <source>
        <dbReference type="ARBA" id="ARBA00023125"/>
    </source>
</evidence>
<dbReference type="InterPro" id="IPR036390">
    <property type="entry name" value="WH_DNA-bd_sf"/>
</dbReference>
<sequence>VSPHNVAKYLSILRRAGFVDSERGQHGGYTLARPASDICVADVVAALGGPLYDTSFCDHFTGTGDACQHTAIDCSIRGVWMRVQGAVDTVLRETT</sequence>
<dbReference type="AlphaFoldDB" id="A0A383DS77"/>
<dbReference type="Gene3D" id="1.10.10.10">
    <property type="entry name" value="Winged helix-like DNA-binding domain superfamily/Winged helix DNA-binding domain"/>
    <property type="match status" value="1"/>
</dbReference>
<name>A0A383DS77_9ZZZZ</name>
<dbReference type="Pfam" id="PF02082">
    <property type="entry name" value="Rrf2"/>
    <property type="match status" value="1"/>
</dbReference>
<protein>
    <recommendedName>
        <fullName evidence="3">Rrf2 family transcriptional regulator</fullName>
    </recommendedName>
</protein>
<dbReference type="InterPro" id="IPR036388">
    <property type="entry name" value="WH-like_DNA-bd_sf"/>
</dbReference>
<organism evidence="2">
    <name type="scientific">marine metagenome</name>
    <dbReference type="NCBI Taxonomy" id="408172"/>
    <lineage>
        <taxon>unclassified sequences</taxon>
        <taxon>metagenomes</taxon>
        <taxon>ecological metagenomes</taxon>
    </lineage>
</organism>
<reference evidence="2" key="1">
    <citation type="submission" date="2018-05" db="EMBL/GenBank/DDBJ databases">
        <authorList>
            <person name="Lanie J.A."/>
            <person name="Ng W.-L."/>
            <person name="Kazmierczak K.M."/>
            <person name="Andrzejewski T.M."/>
            <person name="Davidsen T.M."/>
            <person name="Wayne K.J."/>
            <person name="Tettelin H."/>
            <person name="Glass J.I."/>
            <person name="Rusch D."/>
            <person name="Podicherti R."/>
            <person name="Tsui H.-C.T."/>
            <person name="Winkler M.E."/>
        </authorList>
    </citation>
    <scope>NUCLEOTIDE SEQUENCE</scope>
</reference>
<proteinExistence type="predicted"/>
<keyword evidence="1" id="KW-0238">DNA-binding</keyword>
<dbReference type="SUPFAM" id="SSF46785">
    <property type="entry name" value="Winged helix' DNA-binding domain"/>
    <property type="match status" value="1"/>
</dbReference>
<feature type="non-terminal residue" evidence="2">
    <location>
        <position position="1"/>
    </location>
</feature>
<dbReference type="PANTHER" id="PTHR33221:SF5">
    <property type="entry name" value="HTH-TYPE TRANSCRIPTIONAL REGULATOR ISCR"/>
    <property type="match status" value="1"/>
</dbReference>
<dbReference type="GO" id="GO:0005829">
    <property type="term" value="C:cytosol"/>
    <property type="evidence" value="ECO:0007669"/>
    <property type="project" value="TreeGrafter"/>
</dbReference>